<dbReference type="EMBL" id="CP121196">
    <property type="protein sequence ID" value="XBH15504.1"/>
    <property type="molecule type" value="Genomic_DNA"/>
</dbReference>
<dbReference type="PANTHER" id="PTHR33361">
    <property type="entry name" value="GLR0591 PROTEIN"/>
    <property type="match status" value="1"/>
</dbReference>
<organism evidence="1">
    <name type="scientific">Telmatobacter sp. DSM 110680</name>
    <dbReference type="NCBI Taxonomy" id="3036704"/>
    <lineage>
        <taxon>Bacteria</taxon>
        <taxon>Pseudomonadati</taxon>
        <taxon>Acidobacteriota</taxon>
        <taxon>Terriglobia</taxon>
        <taxon>Terriglobales</taxon>
        <taxon>Acidobacteriaceae</taxon>
        <taxon>Telmatobacter</taxon>
    </lineage>
</organism>
<dbReference type="RefSeq" id="WP_348260737.1">
    <property type="nucleotide sequence ID" value="NZ_CP121196.1"/>
</dbReference>
<protein>
    <submittedName>
        <fullName evidence="1">DUF885 domain-containing protein</fullName>
    </submittedName>
</protein>
<dbReference type="AlphaFoldDB" id="A0AAU7DDU8"/>
<evidence type="ECO:0000313" key="1">
    <source>
        <dbReference type="EMBL" id="XBH15504.1"/>
    </source>
</evidence>
<sequence length="604" mass="68789">MQIRFLAAFILGASTLATQNADPGQKSNAEFAKLSEQFVHETLALSPASASQAGYHKHVDPKTGKTIALDSQLDDVSPDGIANQRSVYAKWRERFHNETPVASLGAEDAADWHLIDDQIGQSLLEFDHIQNYRHNPTEYVELIGASLFQPLTDDYATEDIRLSDVVSRVQATPRFLDQAKSELLDADPIFIKVAIEENEGNVDLIQETIAAAVSKHPELKQRFDQAAPPAIKALKDFSQWMQNDLAKRKTDRTWRLGKEWYAEKFRLVMETDITPEQVFNEAQSAFDKTRAEMLELAMPLHKQYYPDHDDHATLGQKERENKIISEVLQKIADDHPKRDDLMQTAKDDLVGIRQFIIDKKIVSLKSRDNLKVIATPEFERGIYSVGGFHSAPPLDPNAEAEFWITPIDPKTPEASAESRLREYNNWVLKWLCIHEALPGHYVQAEHANEIQPETRRLVRGLYGNGAYVEGWAEYIAQVMMQQGFANSDPRYRLSYLKVWLRAIGNSILDIRMQTMGMTDDQAMHFMMDEAFQTRAEADGKLQRAKLSSTQLPTYFVGTTEWWRLRKAYEAAKGKDFNLTDFNDRALDEGALPVPWLKDVLLPTR</sequence>
<gene>
    <name evidence="1" type="ORF">P8935_13090</name>
</gene>
<proteinExistence type="predicted"/>
<dbReference type="Pfam" id="PF05960">
    <property type="entry name" value="DUF885"/>
    <property type="match status" value="1"/>
</dbReference>
<accession>A0AAU7DDU8</accession>
<dbReference type="PANTHER" id="PTHR33361:SF15">
    <property type="entry name" value="DUF885 FAMILY LIPOPROTEIN"/>
    <property type="match status" value="1"/>
</dbReference>
<reference evidence="1" key="1">
    <citation type="submission" date="2023-03" db="EMBL/GenBank/DDBJ databases">
        <title>Edaphobacter sp.</title>
        <authorList>
            <person name="Huber K.J."/>
            <person name="Papendorf J."/>
            <person name="Pilke C."/>
            <person name="Bunk B."/>
            <person name="Sproeer C."/>
            <person name="Pester M."/>
        </authorList>
    </citation>
    <scope>NUCLEOTIDE SEQUENCE</scope>
    <source>
        <strain evidence="1">DSM 110680</strain>
    </source>
</reference>
<dbReference type="InterPro" id="IPR010281">
    <property type="entry name" value="DUF885"/>
</dbReference>
<name>A0AAU7DDU8_9BACT</name>